<dbReference type="InterPro" id="IPR050527">
    <property type="entry name" value="Snail/Krueppel_Znf"/>
</dbReference>
<feature type="domain" description="C2H2-type" evidence="9">
    <location>
        <begin position="195"/>
        <end position="224"/>
    </location>
</feature>
<evidence type="ECO:0000256" key="3">
    <source>
        <dbReference type="ARBA" id="ARBA00022737"/>
    </source>
</evidence>
<dbReference type="VEuPathDB" id="VectorBase:AALB016082"/>
<dbReference type="PROSITE" id="PS50157">
    <property type="entry name" value="ZINC_FINGER_C2H2_2"/>
    <property type="match status" value="4"/>
</dbReference>
<dbReference type="InterPro" id="IPR036236">
    <property type="entry name" value="Znf_C2H2_sf"/>
</dbReference>
<dbReference type="GO" id="GO:0005634">
    <property type="term" value="C:nucleus"/>
    <property type="evidence" value="ECO:0007669"/>
    <property type="project" value="UniProtKB-SubCell"/>
</dbReference>
<organism evidence="10 11">
    <name type="scientific">Anopheles albimanus</name>
    <name type="common">New world malaria mosquito</name>
    <dbReference type="NCBI Taxonomy" id="7167"/>
    <lineage>
        <taxon>Eukaryota</taxon>
        <taxon>Metazoa</taxon>
        <taxon>Ecdysozoa</taxon>
        <taxon>Arthropoda</taxon>
        <taxon>Hexapoda</taxon>
        <taxon>Insecta</taxon>
        <taxon>Pterygota</taxon>
        <taxon>Neoptera</taxon>
        <taxon>Endopterygota</taxon>
        <taxon>Diptera</taxon>
        <taxon>Nematocera</taxon>
        <taxon>Culicoidea</taxon>
        <taxon>Culicidae</taxon>
        <taxon>Anophelinae</taxon>
        <taxon>Anopheles</taxon>
    </lineage>
</organism>
<evidence type="ECO:0000256" key="1">
    <source>
        <dbReference type="ARBA" id="ARBA00004123"/>
    </source>
</evidence>
<sequence length="467" mass="54684">MEKSGKKPRANGEIKAEQAVDDVAFDSGKAMNDLKPTMEEFLYKQLTDDDLKDLLAGGVEEANEDESKALPAHMEFGVIDALKKFSMEARRHTSKLRCQWGECKFRTRKDPEYIWHVESHAETGERNQYGSLVCEWEGCDYLTPKSEQFLSHLHFHGYHGQLKAHARSVHRLIDIPVCNRDTDNRNMISEQPTTFECEWDGCDSRFIRILDFFQHVMNHANEEHMKNCAENSAWCRWKNCDFKLDRKCFRYRNHVARHTNQKDIACDVCGAMFINPRKYLLHVCRRLDLSFRRHQCLQCGRYYSTKRLLGIHCYEVHGPATHLCSHCPAKFRRPGQLTEHIRRNHTKDLPFVCDKCEYRAATMGDLTVHAQRHKDVIRCPEVGCNLAFSTKNSLRTHLLQHYDLRPKVFECHLCRQQYRFGALLSKHMFFAHKGKRLTNAIPLRFKLDADGIFRLRSYVDSKQDRSS</sequence>
<dbReference type="VEuPathDB" id="VectorBase:AALB20_033142"/>
<evidence type="ECO:0000313" key="10">
    <source>
        <dbReference type="EnsemblMetazoa" id="AALB016082-PA"/>
    </source>
</evidence>
<dbReference type="Pfam" id="PF00096">
    <property type="entry name" value="zf-C2H2"/>
    <property type="match status" value="2"/>
</dbReference>
<proteinExistence type="inferred from homology"/>
<dbReference type="Proteomes" id="UP000069272">
    <property type="component" value="Chromosome 2R"/>
</dbReference>
<reference evidence="10" key="2">
    <citation type="submission" date="2022-08" db="UniProtKB">
        <authorList>
            <consortium name="EnsemblMetazoa"/>
        </authorList>
    </citation>
    <scope>IDENTIFICATION</scope>
    <source>
        <strain evidence="10">STECLA/ALBI9_A</strain>
    </source>
</reference>
<dbReference type="PANTHER" id="PTHR24388">
    <property type="entry name" value="ZINC FINGER PROTEIN"/>
    <property type="match status" value="1"/>
</dbReference>
<keyword evidence="11" id="KW-1185">Reference proteome</keyword>
<comment type="subcellular location">
    <subcellularLocation>
        <location evidence="1">Nucleus</location>
    </subcellularLocation>
</comment>
<dbReference type="Gene3D" id="3.30.160.60">
    <property type="entry name" value="Classic Zinc Finger"/>
    <property type="match status" value="3"/>
</dbReference>
<name>A0A3F2YQ52_ANOAL</name>
<dbReference type="GO" id="GO:0008270">
    <property type="term" value="F:zinc ion binding"/>
    <property type="evidence" value="ECO:0007669"/>
    <property type="project" value="UniProtKB-KW"/>
</dbReference>
<protein>
    <recommendedName>
        <fullName evidence="9">C2H2-type domain-containing protein</fullName>
    </recommendedName>
</protein>
<keyword evidence="5" id="KW-0862">Zinc</keyword>
<dbReference type="GO" id="GO:0000981">
    <property type="term" value="F:DNA-binding transcription factor activity, RNA polymerase II-specific"/>
    <property type="evidence" value="ECO:0007669"/>
    <property type="project" value="TreeGrafter"/>
</dbReference>
<feature type="domain" description="C2H2-type" evidence="9">
    <location>
        <begin position="322"/>
        <end position="350"/>
    </location>
</feature>
<feature type="domain" description="C2H2-type" evidence="9">
    <location>
        <begin position="409"/>
        <end position="437"/>
    </location>
</feature>
<dbReference type="AlphaFoldDB" id="A0A3F2YQ52"/>
<reference evidence="10 11" key="1">
    <citation type="journal article" date="2017" name="G3 (Bethesda)">
        <title>The Physical Genome Mapping of Anopheles albimanus Corrected Scaffold Misassemblies and Identified Interarm Rearrangements in Genus Anopheles.</title>
        <authorList>
            <person name="Artemov G.N."/>
            <person name="Peery A.N."/>
            <person name="Jiang X."/>
            <person name="Tu Z."/>
            <person name="Stegniy V.N."/>
            <person name="Sharakhova M.V."/>
            <person name="Sharakhov I.V."/>
        </authorList>
    </citation>
    <scope>NUCLEOTIDE SEQUENCE [LARGE SCALE GENOMIC DNA]</scope>
    <source>
        <strain evidence="10 11">ALBI9_A</strain>
    </source>
</reference>
<evidence type="ECO:0000256" key="7">
    <source>
        <dbReference type="ARBA" id="ARBA00023242"/>
    </source>
</evidence>
<keyword evidence="3" id="KW-0677">Repeat</keyword>
<keyword evidence="2" id="KW-0479">Metal-binding</keyword>
<dbReference type="GO" id="GO:0000978">
    <property type="term" value="F:RNA polymerase II cis-regulatory region sequence-specific DNA binding"/>
    <property type="evidence" value="ECO:0007669"/>
    <property type="project" value="TreeGrafter"/>
</dbReference>
<dbReference type="SMART" id="SM00355">
    <property type="entry name" value="ZnF_C2H2"/>
    <property type="match status" value="9"/>
</dbReference>
<dbReference type="STRING" id="7167.A0A3F2YQ52"/>
<evidence type="ECO:0000259" key="9">
    <source>
        <dbReference type="PROSITE" id="PS50157"/>
    </source>
</evidence>
<evidence type="ECO:0000313" key="11">
    <source>
        <dbReference type="Proteomes" id="UP000069272"/>
    </source>
</evidence>
<evidence type="ECO:0000256" key="4">
    <source>
        <dbReference type="ARBA" id="ARBA00022771"/>
    </source>
</evidence>
<dbReference type="InterPro" id="IPR013087">
    <property type="entry name" value="Znf_C2H2_type"/>
</dbReference>
<keyword evidence="7" id="KW-0539">Nucleus</keyword>
<evidence type="ECO:0000256" key="8">
    <source>
        <dbReference type="ARBA" id="ARBA00037948"/>
    </source>
</evidence>
<accession>A0A3F2YQ52</accession>
<dbReference type="PANTHER" id="PTHR24388:SF54">
    <property type="entry name" value="PROTEIN ESCARGOT"/>
    <property type="match status" value="1"/>
</dbReference>
<evidence type="ECO:0000256" key="5">
    <source>
        <dbReference type="ARBA" id="ARBA00022833"/>
    </source>
</evidence>
<evidence type="ECO:0000256" key="6">
    <source>
        <dbReference type="ARBA" id="ARBA00023125"/>
    </source>
</evidence>
<dbReference type="EnsemblMetazoa" id="AALB016082-RA">
    <property type="protein sequence ID" value="AALB016082-PA"/>
    <property type="gene ID" value="AALB016082"/>
</dbReference>
<comment type="similarity">
    <text evidence="8">Belongs to the snail C2H2-type zinc-finger protein family.</text>
</comment>
<feature type="domain" description="C2H2-type" evidence="9">
    <location>
        <begin position="377"/>
        <end position="406"/>
    </location>
</feature>
<keyword evidence="4" id="KW-0863">Zinc-finger</keyword>
<dbReference type="SUPFAM" id="SSF57667">
    <property type="entry name" value="beta-beta-alpha zinc fingers"/>
    <property type="match status" value="2"/>
</dbReference>
<keyword evidence="6" id="KW-0238">DNA-binding</keyword>
<evidence type="ECO:0000256" key="2">
    <source>
        <dbReference type="ARBA" id="ARBA00022723"/>
    </source>
</evidence>
<dbReference type="PROSITE" id="PS00028">
    <property type="entry name" value="ZINC_FINGER_C2H2_1"/>
    <property type="match status" value="5"/>
</dbReference>